<proteinExistence type="predicted"/>
<comment type="caution">
    <text evidence="2">The sequence shown here is derived from an EMBL/GenBank/DDBJ whole genome shotgun (WGS) entry which is preliminary data.</text>
</comment>
<evidence type="ECO:0000313" key="3">
    <source>
        <dbReference type="Proteomes" id="UP000639403"/>
    </source>
</evidence>
<feature type="region of interest" description="Disordered" evidence="1">
    <location>
        <begin position="1"/>
        <end position="26"/>
    </location>
</feature>
<accession>A0A8H7NYU8</accession>
<feature type="compositionally biased region" description="Polar residues" evidence="1">
    <location>
        <begin position="99"/>
        <end position="110"/>
    </location>
</feature>
<sequence>MADGWACPPPYEATAAPNRDFMTPAEAPGSTAPTIVILTDDQEGSAGTVLYASPVPFLVVANPHARYSWLQSQRLHTYITLRKGEEANPPQHCPRLRRQTSPFSKMTSEEAQAPRTAAERASEDPASAVAAREERAEYPSPSTSVLNGRPALTAPSPTPQQRTHAAVIISRGDRHPAEAGASPVEPSSAQDETDPKADQWAVVHRADDSEDLDEETDSMENFIQTPRVNRFEVHVDVQVQVQYAE</sequence>
<organism evidence="2 3">
    <name type="scientific">Rhodonia placenta</name>
    <dbReference type="NCBI Taxonomy" id="104341"/>
    <lineage>
        <taxon>Eukaryota</taxon>
        <taxon>Fungi</taxon>
        <taxon>Dikarya</taxon>
        <taxon>Basidiomycota</taxon>
        <taxon>Agaricomycotina</taxon>
        <taxon>Agaricomycetes</taxon>
        <taxon>Polyporales</taxon>
        <taxon>Adustoporiaceae</taxon>
        <taxon>Rhodonia</taxon>
    </lineage>
</organism>
<evidence type="ECO:0000256" key="1">
    <source>
        <dbReference type="SAM" id="MobiDB-lite"/>
    </source>
</evidence>
<dbReference type="Proteomes" id="UP000639403">
    <property type="component" value="Unassembled WGS sequence"/>
</dbReference>
<reference evidence="2" key="1">
    <citation type="submission" date="2020-11" db="EMBL/GenBank/DDBJ databases">
        <authorList>
            <person name="Koelle M."/>
            <person name="Horta M.A.C."/>
            <person name="Nowrousian M."/>
            <person name="Ohm R.A."/>
            <person name="Benz P."/>
            <person name="Pilgard A."/>
        </authorList>
    </citation>
    <scope>NUCLEOTIDE SEQUENCE</scope>
    <source>
        <strain evidence="2">FPRL280</strain>
    </source>
</reference>
<name>A0A8H7NYU8_9APHY</name>
<protein>
    <submittedName>
        <fullName evidence="2">Uncharacterized protein</fullName>
    </submittedName>
</protein>
<gene>
    <name evidence="2" type="ORF">IEO21_07008</name>
</gene>
<dbReference type="EMBL" id="JADOXO010000179">
    <property type="protein sequence ID" value="KAF9810320.1"/>
    <property type="molecule type" value="Genomic_DNA"/>
</dbReference>
<feature type="region of interest" description="Disordered" evidence="1">
    <location>
        <begin position="85"/>
        <end position="198"/>
    </location>
</feature>
<dbReference type="AlphaFoldDB" id="A0A8H7NYU8"/>
<reference evidence="2" key="2">
    <citation type="journal article" name="Front. Microbiol.">
        <title>Degradative Capacity of Two Strains of Rhodonia placenta: From Phenotype to Genotype.</title>
        <authorList>
            <person name="Kolle M."/>
            <person name="Horta M.A.C."/>
            <person name="Nowrousian M."/>
            <person name="Ohm R.A."/>
            <person name="Benz J.P."/>
            <person name="Pilgard A."/>
        </authorList>
    </citation>
    <scope>NUCLEOTIDE SEQUENCE</scope>
    <source>
        <strain evidence="2">FPRL280</strain>
    </source>
</reference>
<evidence type="ECO:0000313" key="2">
    <source>
        <dbReference type="EMBL" id="KAF9810320.1"/>
    </source>
</evidence>